<dbReference type="GO" id="GO:0045503">
    <property type="term" value="F:dynein light chain binding"/>
    <property type="evidence" value="ECO:0007669"/>
    <property type="project" value="TreeGrafter"/>
</dbReference>
<dbReference type="GO" id="GO:0005737">
    <property type="term" value="C:cytoplasm"/>
    <property type="evidence" value="ECO:0007669"/>
    <property type="project" value="UniProtKB-SubCell"/>
</dbReference>
<dbReference type="GO" id="GO:0005868">
    <property type="term" value="C:cytoplasmic dynein complex"/>
    <property type="evidence" value="ECO:0007669"/>
    <property type="project" value="TreeGrafter"/>
</dbReference>
<dbReference type="InterPro" id="IPR001680">
    <property type="entry name" value="WD40_rpt"/>
</dbReference>
<dbReference type="OrthoDB" id="366230at2759"/>
<dbReference type="SUPFAM" id="SSF50978">
    <property type="entry name" value="WD40 repeat-like"/>
    <property type="match status" value="1"/>
</dbReference>
<dbReference type="Gene3D" id="2.130.10.10">
    <property type="entry name" value="YVTN repeat-like/Quinoprotein amine dehydrogenase"/>
    <property type="match status" value="2"/>
</dbReference>
<dbReference type="InterPro" id="IPR015943">
    <property type="entry name" value="WD40/YVTN_repeat-like_dom_sf"/>
</dbReference>
<evidence type="ECO:0000256" key="4">
    <source>
        <dbReference type="ARBA" id="ARBA00022737"/>
    </source>
</evidence>
<feature type="compositionally biased region" description="Basic and acidic residues" evidence="6">
    <location>
        <begin position="320"/>
        <end position="331"/>
    </location>
</feature>
<reference evidence="7 8" key="1">
    <citation type="journal article" date="2011" name="PLoS Pathog.">
        <title>Genomic and proteomic analyses of the fungus Arthrobotrys oligospora provide insights into nematode-trap formation.</title>
        <authorList>
            <person name="Yang J."/>
            <person name="Wang L."/>
            <person name="Ji X."/>
            <person name="Feng Y."/>
            <person name="Li X."/>
            <person name="Zou C."/>
            <person name="Xu J."/>
            <person name="Ren Y."/>
            <person name="Mi Q."/>
            <person name="Wu J."/>
            <person name="Liu S."/>
            <person name="Liu Y."/>
            <person name="Huang X."/>
            <person name="Wang H."/>
            <person name="Niu X."/>
            <person name="Li J."/>
            <person name="Liang L."/>
            <person name="Luo Y."/>
            <person name="Ji K."/>
            <person name="Zhou W."/>
            <person name="Yu Z."/>
            <person name="Li G."/>
            <person name="Liu Y."/>
            <person name="Li L."/>
            <person name="Qiao M."/>
            <person name="Feng L."/>
            <person name="Zhang K.-Q."/>
        </authorList>
    </citation>
    <scope>NUCLEOTIDE SEQUENCE [LARGE SCALE GENOMIC DNA]</scope>
    <source>
        <strain evidence="8">ATCC 24927 / CBS 115.81 / DSM 1491</strain>
    </source>
</reference>
<dbReference type="Proteomes" id="UP000008784">
    <property type="component" value="Unassembled WGS sequence"/>
</dbReference>
<feature type="region of interest" description="Disordered" evidence="6">
    <location>
        <begin position="213"/>
        <end position="240"/>
    </location>
</feature>
<comment type="subcellular location">
    <subcellularLocation>
        <location evidence="1">Cytoplasm</location>
    </subcellularLocation>
</comment>
<dbReference type="PANTHER" id="PTHR12442">
    <property type="entry name" value="DYNEIN INTERMEDIATE CHAIN"/>
    <property type="match status" value="1"/>
</dbReference>
<dbReference type="InterPro" id="IPR050687">
    <property type="entry name" value="Dynein_IC"/>
</dbReference>
<keyword evidence="8" id="KW-1185">Reference proteome</keyword>
<organism evidence="7 8">
    <name type="scientific">Arthrobotrys oligospora (strain ATCC 24927 / CBS 115.81 / DSM 1491)</name>
    <name type="common">Nematode-trapping fungus</name>
    <name type="synonym">Didymozoophaga oligospora</name>
    <dbReference type="NCBI Taxonomy" id="756982"/>
    <lineage>
        <taxon>Eukaryota</taxon>
        <taxon>Fungi</taxon>
        <taxon>Dikarya</taxon>
        <taxon>Ascomycota</taxon>
        <taxon>Pezizomycotina</taxon>
        <taxon>Orbiliomycetes</taxon>
        <taxon>Orbiliales</taxon>
        <taxon>Orbiliaceae</taxon>
        <taxon>Orbilia</taxon>
        <taxon>Orbilia oligospora</taxon>
    </lineage>
</organism>
<keyword evidence="3 5" id="KW-0853">WD repeat</keyword>
<dbReference type="eggNOG" id="KOG1587">
    <property type="taxonomic scope" value="Eukaryota"/>
</dbReference>
<dbReference type="FunFam" id="2.130.10.10:FF:000414">
    <property type="entry name" value="Cytoplasmic dynein intermediate chain"/>
    <property type="match status" value="1"/>
</dbReference>
<dbReference type="GeneID" id="22892679"/>
<evidence type="ECO:0000256" key="6">
    <source>
        <dbReference type="SAM" id="MobiDB-lite"/>
    </source>
</evidence>
<evidence type="ECO:0000313" key="8">
    <source>
        <dbReference type="Proteomes" id="UP000008784"/>
    </source>
</evidence>
<dbReference type="GO" id="GO:0045504">
    <property type="term" value="F:dynein heavy chain binding"/>
    <property type="evidence" value="ECO:0007669"/>
    <property type="project" value="TreeGrafter"/>
</dbReference>
<dbReference type="PANTHER" id="PTHR12442:SF22">
    <property type="entry name" value="CYTOPLASMIC DYNEIN 1 INTERMEDIATE CHAIN-RELATED"/>
    <property type="match status" value="1"/>
</dbReference>
<dbReference type="HOGENOM" id="CLU_012999_2_0_1"/>
<dbReference type="RefSeq" id="XP_011121779.1">
    <property type="nucleotide sequence ID" value="XM_011123477.1"/>
</dbReference>
<dbReference type="SMART" id="SM00320">
    <property type="entry name" value="WD40"/>
    <property type="match status" value="5"/>
</dbReference>
<dbReference type="Pfam" id="PF00400">
    <property type="entry name" value="WD40"/>
    <property type="match status" value="2"/>
</dbReference>
<feature type="compositionally biased region" description="Polar residues" evidence="6">
    <location>
        <begin position="221"/>
        <end position="240"/>
    </location>
</feature>
<evidence type="ECO:0000256" key="2">
    <source>
        <dbReference type="ARBA" id="ARBA00022490"/>
    </source>
</evidence>
<dbReference type="EMBL" id="ADOT01000133">
    <property type="protein sequence ID" value="EGX49725.1"/>
    <property type="molecule type" value="Genomic_DNA"/>
</dbReference>
<accession>G1XBB7</accession>
<dbReference type="InterPro" id="IPR036322">
    <property type="entry name" value="WD40_repeat_dom_sf"/>
</dbReference>
<feature type="region of interest" description="Disordered" evidence="6">
    <location>
        <begin position="345"/>
        <end position="371"/>
    </location>
</feature>
<dbReference type="InParanoid" id="G1XBB7"/>
<feature type="region of interest" description="Disordered" evidence="6">
    <location>
        <begin position="306"/>
        <end position="331"/>
    </location>
</feature>
<name>G1XBB7_ARTOA</name>
<sequence length="836" mass="91416">MRRVRLVLKRERWMRKKTQSDIVLAGPGALRERHLGNLCATPGCSGGKLQQQHNTSFTFYLHVLLLFFPSLQAHISISTSHYIITLLLLQSTLPPSSPSIGIYRHPNSSHHTVINHSRPRDSKRVQSSTIPCSYHAPVDLRIFTTKMSSRKEEILAKRAKLEALKRQRELRRDHFSTSRSGETEFASPQAIRGPARLDDRISDIDSLIHEIIGEGRPGSAGPSSKKSISRPTSVLSAAESNVSEHTSAQYAIPHTESSQHTVATISHQVLTTIAPRVIYDAPPAATKEIVTYSKQVQTTESWLSTGVGTDDIEVDAEGEPSNRSKPEEEELKDRIRELEEEIAALQSREIDPADATQDGADGTGASAKKEYKVRELDDDEKQVITSTDEFAEFIERSTKVMERALDQDYDILADYGLGHSTTDEDSGGRKIKETIQFYSDRWSKKRIVSDIHFSPKFPELVLASYTKNPSAPHDPNGLVQVWNLHLHDRPEYIFHAQSDVLTARFSPYHPNLIIGGAYSGQVLIWDTRAKSQSVLRSPLTGSGHSHPVYSVQVVGTQNANNIVSCSTDGLVCGWSMDMLANPLEVLELTSPSPGRNDDLAPTCMAFPYSDPTYFLVGTEEGGIYPCHRYDRAGAKAGVEPRISYRGHAGPIMAIDFHPVKGPVDFGDLVLSASLDWSVKLWKARPPAATATAVVPGAQPLVATPLMDFAREDVVYDAKWSPVKPGVFGLVDGAGSLEVWDLTVDIEVPVAKVSPTVRAGATSLLTRSLNKLAWEETDGRRIAVGGLDSTVTIFEVGNELGGLEGVRGDEWGSMKKLIGKAESGGGVFGSGGVVNAA</sequence>
<dbReference type="GO" id="GO:0010970">
    <property type="term" value="P:transport along microtubule"/>
    <property type="evidence" value="ECO:0007669"/>
    <property type="project" value="TreeGrafter"/>
</dbReference>
<dbReference type="PROSITE" id="PS50082">
    <property type="entry name" value="WD_REPEATS_2"/>
    <property type="match status" value="1"/>
</dbReference>
<feature type="repeat" description="WD" evidence="5">
    <location>
        <begin position="644"/>
        <end position="691"/>
    </location>
</feature>
<proteinExistence type="predicted"/>
<keyword evidence="2" id="KW-0963">Cytoplasm</keyword>
<protein>
    <submittedName>
        <fullName evidence="7">Uncharacterized protein</fullName>
    </submittedName>
</protein>
<evidence type="ECO:0000256" key="1">
    <source>
        <dbReference type="ARBA" id="ARBA00004496"/>
    </source>
</evidence>
<dbReference type="OMA" id="MAVNEPD"/>
<dbReference type="STRING" id="756982.G1XBB7"/>
<evidence type="ECO:0000256" key="5">
    <source>
        <dbReference type="PROSITE-ProRule" id="PRU00221"/>
    </source>
</evidence>
<comment type="caution">
    <text evidence="7">The sequence shown here is derived from an EMBL/GenBank/DDBJ whole genome shotgun (WGS) entry which is preliminary data.</text>
</comment>
<gene>
    <name evidence="7" type="ORF">AOL_s00078g214</name>
</gene>
<evidence type="ECO:0000256" key="3">
    <source>
        <dbReference type="ARBA" id="ARBA00022574"/>
    </source>
</evidence>
<keyword evidence="4" id="KW-0677">Repeat</keyword>
<evidence type="ECO:0000313" key="7">
    <source>
        <dbReference type="EMBL" id="EGX49725.1"/>
    </source>
</evidence>
<dbReference type="AlphaFoldDB" id="G1XBB7"/>